<evidence type="ECO:0000313" key="3">
    <source>
        <dbReference type="Proteomes" id="UP001626536"/>
    </source>
</evidence>
<proteinExistence type="predicted"/>
<feature type="signal peptide" evidence="1">
    <location>
        <begin position="1"/>
        <end position="19"/>
    </location>
</feature>
<keyword evidence="1" id="KW-0732">Signal</keyword>
<accession>A0ABZ0HNZ2</accession>
<dbReference type="Proteomes" id="UP001626536">
    <property type="component" value="Chromosome"/>
</dbReference>
<dbReference type="EMBL" id="CP136862">
    <property type="protein sequence ID" value="WOJ88502.1"/>
    <property type="molecule type" value="Genomic_DNA"/>
</dbReference>
<gene>
    <name evidence="2" type="ORF">RZS28_11780</name>
</gene>
<evidence type="ECO:0000256" key="1">
    <source>
        <dbReference type="SAM" id="SignalP"/>
    </source>
</evidence>
<reference evidence="2 3" key="1">
    <citation type="submission" date="2023-10" db="EMBL/GenBank/DDBJ databases">
        <title>Novel methanotroph of the genus Methylocapsa from a subarctic wetland.</title>
        <authorList>
            <person name="Belova S.E."/>
            <person name="Oshkin I.Y."/>
            <person name="Miroshnikov K."/>
            <person name="Dedysh S.N."/>
        </authorList>
    </citation>
    <scope>NUCLEOTIDE SEQUENCE [LARGE SCALE GENOMIC DNA]</scope>
    <source>
        <strain evidence="2 3">RX1</strain>
    </source>
</reference>
<evidence type="ECO:0000313" key="2">
    <source>
        <dbReference type="EMBL" id="WOJ88502.1"/>
    </source>
</evidence>
<protein>
    <submittedName>
        <fullName evidence="2">Uncharacterized protein</fullName>
    </submittedName>
</protein>
<feature type="chain" id="PRO_5045466829" evidence="1">
    <location>
        <begin position="20"/>
        <end position="124"/>
    </location>
</feature>
<name>A0ABZ0HNZ2_9HYPH</name>
<dbReference type="RefSeq" id="WP_407337940.1">
    <property type="nucleotide sequence ID" value="NZ_CP136862.1"/>
</dbReference>
<keyword evidence="3" id="KW-1185">Reference proteome</keyword>
<sequence>MKHVFGAAVILALATPAAGGGVTPCDVTGAIAAGARALEGPPVFDVARNCTAAFASKEAAGECIAREKIARSNIEPKWASLSDTVKRTCIARVPKATARAYFSLVDCALKEGRLDQFRSTEAAR</sequence>
<organism evidence="2 3">
    <name type="scientific">Methylocapsa polymorpha</name>
    <dbReference type="NCBI Taxonomy" id="3080828"/>
    <lineage>
        <taxon>Bacteria</taxon>
        <taxon>Pseudomonadati</taxon>
        <taxon>Pseudomonadota</taxon>
        <taxon>Alphaproteobacteria</taxon>
        <taxon>Hyphomicrobiales</taxon>
        <taxon>Beijerinckiaceae</taxon>
        <taxon>Methylocapsa</taxon>
    </lineage>
</organism>